<evidence type="ECO:0000313" key="12">
    <source>
        <dbReference type="Proteomes" id="UP001499924"/>
    </source>
</evidence>
<keyword evidence="8" id="KW-0460">Magnesium</keyword>
<accession>A0ABP6P3Z5</accession>
<dbReference type="CDD" id="cd00093">
    <property type="entry name" value="HTH_XRE"/>
    <property type="match status" value="1"/>
</dbReference>
<dbReference type="InterPro" id="IPR052038">
    <property type="entry name" value="Type-VII_TA_antitoxin"/>
</dbReference>
<dbReference type="InterPro" id="IPR001387">
    <property type="entry name" value="Cro/C1-type_HTH"/>
</dbReference>
<evidence type="ECO:0000259" key="10">
    <source>
        <dbReference type="PROSITE" id="PS50943"/>
    </source>
</evidence>
<organism evidence="11 12">
    <name type="scientific">Blastococcus jejuensis</name>
    <dbReference type="NCBI Taxonomy" id="351224"/>
    <lineage>
        <taxon>Bacteria</taxon>
        <taxon>Bacillati</taxon>
        <taxon>Actinomycetota</taxon>
        <taxon>Actinomycetes</taxon>
        <taxon>Geodermatophilales</taxon>
        <taxon>Geodermatophilaceae</taxon>
        <taxon>Blastococcus</taxon>
    </lineage>
</organism>
<gene>
    <name evidence="11" type="ORF">GCM10010531_17890</name>
</gene>
<dbReference type="InterPro" id="IPR002934">
    <property type="entry name" value="Polymerase_NTP_transf_dom"/>
</dbReference>
<dbReference type="PANTHER" id="PTHR33571">
    <property type="entry name" value="SSL8005 PROTEIN"/>
    <property type="match status" value="1"/>
</dbReference>
<dbReference type="Pfam" id="PF01909">
    <property type="entry name" value="NTP_transf_2"/>
    <property type="match status" value="1"/>
</dbReference>
<keyword evidence="4" id="KW-0548">Nucleotidyltransferase</keyword>
<dbReference type="InterPro" id="IPR010982">
    <property type="entry name" value="Lambda_DNA-bd_dom_sf"/>
</dbReference>
<dbReference type="CDD" id="cd05403">
    <property type="entry name" value="NT_KNTase_like"/>
    <property type="match status" value="1"/>
</dbReference>
<protein>
    <recommendedName>
        <fullName evidence="10">HTH cro/C1-type domain-containing protein</fullName>
    </recommendedName>
</protein>
<name>A0ABP6P3Z5_9ACTN</name>
<keyword evidence="2" id="KW-1277">Toxin-antitoxin system</keyword>
<keyword evidence="6" id="KW-0547">Nucleotide-binding</keyword>
<reference evidence="12" key="1">
    <citation type="journal article" date="2019" name="Int. J. Syst. Evol. Microbiol.">
        <title>The Global Catalogue of Microorganisms (GCM) 10K type strain sequencing project: providing services to taxonomists for standard genome sequencing and annotation.</title>
        <authorList>
            <consortium name="The Broad Institute Genomics Platform"/>
            <consortium name="The Broad Institute Genome Sequencing Center for Infectious Disease"/>
            <person name="Wu L."/>
            <person name="Ma J."/>
        </authorList>
    </citation>
    <scope>NUCLEOTIDE SEQUENCE [LARGE SCALE GENOMIC DNA]</scope>
    <source>
        <strain evidence="12">JCM 15614</strain>
    </source>
</reference>
<comment type="caution">
    <text evidence="11">The sequence shown here is derived from an EMBL/GenBank/DDBJ whole genome shotgun (WGS) entry which is preliminary data.</text>
</comment>
<dbReference type="SUPFAM" id="SSF81301">
    <property type="entry name" value="Nucleotidyltransferase"/>
    <property type="match status" value="1"/>
</dbReference>
<evidence type="ECO:0000256" key="8">
    <source>
        <dbReference type="ARBA" id="ARBA00022842"/>
    </source>
</evidence>
<dbReference type="PANTHER" id="PTHR33571:SF12">
    <property type="entry name" value="BSL3053 PROTEIN"/>
    <property type="match status" value="1"/>
</dbReference>
<evidence type="ECO:0000313" key="11">
    <source>
        <dbReference type="EMBL" id="GAA3165757.1"/>
    </source>
</evidence>
<dbReference type="InterPro" id="IPR043519">
    <property type="entry name" value="NT_sf"/>
</dbReference>
<evidence type="ECO:0000256" key="5">
    <source>
        <dbReference type="ARBA" id="ARBA00022723"/>
    </source>
</evidence>
<dbReference type="PROSITE" id="PS50943">
    <property type="entry name" value="HTH_CROC1"/>
    <property type="match status" value="1"/>
</dbReference>
<evidence type="ECO:0000256" key="3">
    <source>
        <dbReference type="ARBA" id="ARBA00022679"/>
    </source>
</evidence>
<evidence type="ECO:0000256" key="4">
    <source>
        <dbReference type="ARBA" id="ARBA00022695"/>
    </source>
</evidence>
<dbReference type="SUPFAM" id="SSF47413">
    <property type="entry name" value="lambda repressor-like DNA-binding domains"/>
    <property type="match status" value="1"/>
</dbReference>
<dbReference type="SMART" id="SM00530">
    <property type="entry name" value="HTH_XRE"/>
    <property type="match status" value="1"/>
</dbReference>
<evidence type="ECO:0000256" key="6">
    <source>
        <dbReference type="ARBA" id="ARBA00022741"/>
    </source>
</evidence>
<dbReference type="Gene3D" id="1.10.260.40">
    <property type="entry name" value="lambda repressor-like DNA-binding domains"/>
    <property type="match status" value="1"/>
</dbReference>
<dbReference type="Gene3D" id="3.30.460.10">
    <property type="entry name" value="Beta Polymerase, domain 2"/>
    <property type="match status" value="1"/>
</dbReference>
<evidence type="ECO:0000256" key="2">
    <source>
        <dbReference type="ARBA" id="ARBA00022649"/>
    </source>
</evidence>
<keyword evidence="12" id="KW-1185">Reference proteome</keyword>
<evidence type="ECO:0000256" key="9">
    <source>
        <dbReference type="ARBA" id="ARBA00038276"/>
    </source>
</evidence>
<evidence type="ECO:0000256" key="1">
    <source>
        <dbReference type="ARBA" id="ARBA00001946"/>
    </source>
</evidence>
<keyword evidence="7" id="KW-0067">ATP-binding</keyword>
<sequence>MTIRYSAGMAVIESAGSLVREARQRAGMTQAQLAERAGITQSVISAYESGRRQPSLPVMLDLIAASGHRLEGTLVAADPGRPASLAGPLGRRVRRHRQRIEEIASSYGAADVRVFGSVARGVETADSDVDLLMDLPEDMGLFDLGRLRRDLESLLNARVDVIPASGLKPEVRTEVEADLVRL</sequence>
<dbReference type="Pfam" id="PF01381">
    <property type="entry name" value="HTH_3"/>
    <property type="match status" value="1"/>
</dbReference>
<evidence type="ECO:0000256" key="7">
    <source>
        <dbReference type="ARBA" id="ARBA00022840"/>
    </source>
</evidence>
<proteinExistence type="inferred from homology"/>
<feature type="domain" description="HTH cro/C1-type" evidence="10">
    <location>
        <begin position="19"/>
        <end position="65"/>
    </location>
</feature>
<dbReference type="EMBL" id="BAAAVV010000003">
    <property type="protein sequence ID" value="GAA3165757.1"/>
    <property type="molecule type" value="Genomic_DNA"/>
</dbReference>
<comment type="cofactor">
    <cofactor evidence="1">
        <name>Mg(2+)</name>
        <dbReference type="ChEBI" id="CHEBI:18420"/>
    </cofactor>
</comment>
<comment type="similarity">
    <text evidence="9">Belongs to the MntA antitoxin family.</text>
</comment>
<keyword evidence="3" id="KW-0808">Transferase</keyword>
<dbReference type="Proteomes" id="UP001499924">
    <property type="component" value="Unassembled WGS sequence"/>
</dbReference>
<keyword evidence="5" id="KW-0479">Metal-binding</keyword>